<evidence type="ECO:0000313" key="1">
    <source>
        <dbReference type="EMBL" id="KAJ9646393.1"/>
    </source>
</evidence>
<dbReference type="EMBL" id="JAPDRP010000006">
    <property type="protein sequence ID" value="KAJ9646393.1"/>
    <property type="molecule type" value="Genomic_DNA"/>
</dbReference>
<sequence>MEQLRLEDDENEDWEQEDGVPKLSDHFIQKYLQGRDALVAQEKSREAVRDIHGSAVAGHGLIAGESDRVFRENLSPMAAEACAIVDQIRFEEQQTLWTREYEESQAGEGDIFPGMMFSLAKERMEGSTLWKIVRRMPKGALLHCHLEAMVDLDWAIEKAFDTEGMHIYAPKGLATAADRLKAPFFFTYAKASASSDTSVWTESYNPESLVSLAAAAESFPDGGKEGFVTWVKSRCTITEAESLKHHHGINDVWQKFTSTFPILGSLLYYEPIFRPFIRNMCQQLLDDGVRWVELRAAFVQPYRREGSDAAEESYHGMFQALEEEVEDFKNSEQGKGFFGARMIWTTLRRFDKRKVIEHMKQCIDIKLEYPDLLAGYDLVGQEDLGRPLQDLTPELFWFKKRCMEEGVNIPFFFHAGETLGDGDTTDENLFDAVLLGTRRIGHGFSLFKHPLLIDMVKEKKILIESCPVSNEILRLTGSILSHPLPALLARGVPVALCNDDPAILGQGTNGMTHDFWQALQGWENLGLAGLGSLAENSVRYANYEDLSAKEWTQDIKDGPFGEGIRAQRLKEWTREWERFCQWIVEEYSVDEDLEALE</sequence>
<keyword evidence="2" id="KW-1185">Reference proteome</keyword>
<comment type="caution">
    <text evidence="1">The sequence shown here is derived from an EMBL/GenBank/DDBJ whole genome shotgun (WGS) entry which is preliminary data.</text>
</comment>
<organism evidence="1 2">
    <name type="scientific">Coniosporium tulheliwenetii</name>
    <dbReference type="NCBI Taxonomy" id="3383036"/>
    <lineage>
        <taxon>Eukaryota</taxon>
        <taxon>Fungi</taxon>
        <taxon>Dikarya</taxon>
        <taxon>Ascomycota</taxon>
        <taxon>Pezizomycotina</taxon>
        <taxon>Dothideomycetes</taxon>
        <taxon>Dothideomycetes incertae sedis</taxon>
        <taxon>Coniosporium</taxon>
    </lineage>
</organism>
<dbReference type="Proteomes" id="UP001172680">
    <property type="component" value="Unassembled WGS sequence"/>
</dbReference>
<evidence type="ECO:0000313" key="2">
    <source>
        <dbReference type="Proteomes" id="UP001172680"/>
    </source>
</evidence>
<proteinExistence type="predicted"/>
<gene>
    <name evidence="1" type="ORF">H2199_002442</name>
</gene>
<reference evidence="1" key="1">
    <citation type="submission" date="2022-10" db="EMBL/GenBank/DDBJ databases">
        <title>Culturing micro-colonial fungi from biological soil crusts in the Mojave desert and describing Neophaeococcomyces mojavensis, and introducing the new genera and species Taxawa tesnikishii.</title>
        <authorList>
            <person name="Kurbessoian T."/>
            <person name="Stajich J.E."/>
        </authorList>
    </citation>
    <scope>NUCLEOTIDE SEQUENCE</scope>
    <source>
        <strain evidence="1">JES_115</strain>
    </source>
</reference>
<protein>
    <submittedName>
        <fullName evidence="1">Uncharacterized protein</fullName>
    </submittedName>
</protein>
<accession>A0ACC2ZGG1</accession>
<name>A0ACC2ZGG1_9PEZI</name>